<organism evidence="2">
    <name type="scientific">hydrothermal vent metagenome</name>
    <dbReference type="NCBI Taxonomy" id="652676"/>
    <lineage>
        <taxon>unclassified sequences</taxon>
        <taxon>metagenomes</taxon>
        <taxon>ecological metagenomes</taxon>
    </lineage>
</organism>
<feature type="domain" description="Fibronectin type-III" evidence="1">
    <location>
        <begin position="220"/>
        <end position="310"/>
    </location>
</feature>
<dbReference type="InterPro" id="IPR050713">
    <property type="entry name" value="RTP_Phos/Ushers"/>
</dbReference>
<dbReference type="InterPro" id="IPR036116">
    <property type="entry name" value="FN3_sf"/>
</dbReference>
<dbReference type="EMBL" id="FPHP01000005">
    <property type="protein sequence ID" value="SFV74805.1"/>
    <property type="molecule type" value="Genomic_DNA"/>
</dbReference>
<reference evidence="2" key="1">
    <citation type="submission" date="2016-10" db="EMBL/GenBank/DDBJ databases">
        <authorList>
            <person name="de Groot N.N."/>
        </authorList>
    </citation>
    <scope>NUCLEOTIDE SEQUENCE</scope>
</reference>
<dbReference type="PROSITE" id="PS50853">
    <property type="entry name" value="FN3"/>
    <property type="match status" value="3"/>
</dbReference>
<dbReference type="Gene3D" id="2.60.40.10">
    <property type="entry name" value="Immunoglobulins"/>
    <property type="match status" value="4"/>
</dbReference>
<dbReference type="PANTHER" id="PTHR46957:SF3">
    <property type="entry name" value="CYTOKINE RECEPTOR"/>
    <property type="match status" value="1"/>
</dbReference>
<gene>
    <name evidence="2" type="ORF">MNB_SM-3-149</name>
</gene>
<evidence type="ECO:0000313" key="2">
    <source>
        <dbReference type="EMBL" id="SFV74805.1"/>
    </source>
</evidence>
<dbReference type="PANTHER" id="PTHR46957">
    <property type="entry name" value="CYTOKINE RECEPTOR"/>
    <property type="match status" value="1"/>
</dbReference>
<dbReference type="InterPro" id="IPR013783">
    <property type="entry name" value="Ig-like_fold"/>
</dbReference>
<evidence type="ECO:0000259" key="1">
    <source>
        <dbReference type="PROSITE" id="PS50853"/>
    </source>
</evidence>
<proteinExistence type="predicted"/>
<feature type="domain" description="Fibronectin type-III" evidence="1">
    <location>
        <begin position="312"/>
        <end position="404"/>
    </location>
</feature>
<accession>A0A1W1D2C6</accession>
<dbReference type="CDD" id="cd00063">
    <property type="entry name" value="FN3"/>
    <property type="match status" value="2"/>
</dbReference>
<name>A0A1W1D2C6_9ZZZZ</name>
<sequence length="411" mass="47826">MFDGCNNLTVPLPEKNVPLDKTLPTITLTKHGVKADMNAIALEWKPIDDKRVKGVYIYKHSPQDKDQNTHILYKTIDNRFATHFVDTQVKPSTKYAYSFKTFSKDAESDSSPVIFVKSLHLLHSVVWADTISGLPKSVKLIWRPHTNSKVASYIIERKKLNEDNFKKIAEVKNRLSAEYIDQNLEDNQIYQYQIRVKTFDNLISTPSKILQATTKSLPKPIQNIQASQNLPKQIKLTWDPNTEDDFYQYYVYRSEPNKDDYKLVATLYNNHFTDKIDEDGKTYYYQVRAVDNDGLESKYEDTVVGTTLQKPQSATLKKPLFTQDTIQLQWQNEDKRVKNYIVIRKEKKGWFDEIVKKFKNIQKTSFIDTDVKYNTTYSYQVVSVDKYGIKSLPSNKVTITTPKQNIKINEK</sequence>
<protein>
    <submittedName>
        <fullName evidence="2">Putative fibronectin domain-containing lipoprotein</fullName>
    </submittedName>
</protein>
<dbReference type="SMART" id="SM00060">
    <property type="entry name" value="FN3"/>
    <property type="match status" value="4"/>
</dbReference>
<dbReference type="GO" id="GO:0016020">
    <property type="term" value="C:membrane"/>
    <property type="evidence" value="ECO:0007669"/>
    <property type="project" value="UniProtKB-SubCell"/>
</dbReference>
<dbReference type="InterPro" id="IPR003961">
    <property type="entry name" value="FN3_dom"/>
</dbReference>
<keyword evidence="2" id="KW-0449">Lipoprotein</keyword>
<dbReference type="AlphaFoldDB" id="A0A1W1D2C6"/>
<dbReference type="SUPFAM" id="SSF49265">
    <property type="entry name" value="Fibronectin type III"/>
    <property type="match status" value="2"/>
</dbReference>
<feature type="domain" description="Fibronectin type-III" evidence="1">
    <location>
        <begin position="122"/>
        <end position="217"/>
    </location>
</feature>